<proteinExistence type="predicted"/>
<protein>
    <submittedName>
        <fullName evidence="1">Uncharacterized protein</fullName>
    </submittedName>
</protein>
<evidence type="ECO:0000313" key="2">
    <source>
        <dbReference type="Proteomes" id="UP000324222"/>
    </source>
</evidence>
<dbReference type="AlphaFoldDB" id="A0A5B7INY2"/>
<name>A0A5B7INY2_PORTR</name>
<organism evidence="1 2">
    <name type="scientific">Portunus trituberculatus</name>
    <name type="common">Swimming crab</name>
    <name type="synonym">Neptunus trituberculatus</name>
    <dbReference type="NCBI Taxonomy" id="210409"/>
    <lineage>
        <taxon>Eukaryota</taxon>
        <taxon>Metazoa</taxon>
        <taxon>Ecdysozoa</taxon>
        <taxon>Arthropoda</taxon>
        <taxon>Crustacea</taxon>
        <taxon>Multicrustacea</taxon>
        <taxon>Malacostraca</taxon>
        <taxon>Eumalacostraca</taxon>
        <taxon>Eucarida</taxon>
        <taxon>Decapoda</taxon>
        <taxon>Pleocyemata</taxon>
        <taxon>Brachyura</taxon>
        <taxon>Eubrachyura</taxon>
        <taxon>Portunoidea</taxon>
        <taxon>Portunidae</taxon>
        <taxon>Portuninae</taxon>
        <taxon>Portunus</taxon>
    </lineage>
</organism>
<accession>A0A5B7INY2</accession>
<gene>
    <name evidence="1" type="ORF">E2C01_080302</name>
</gene>
<dbReference type="Proteomes" id="UP000324222">
    <property type="component" value="Unassembled WGS sequence"/>
</dbReference>
<dbReference type="EMBL" id="VSRR010068700">
    <property type="protein sequence ID" value="MPC85522.1"/>
    <property type="molecule type" value="Genomic_DNA"/>
</dbReference>
<reference evidence="1 2" key="1">
    <citation type="submission" date="2019-05" db="EMBL/GenBank/DDBJ databases">
        <title>Another draft genome of Portunus trituberculatus and its Hox gene families provides insights of decapod evolution.</title>
        <authorList>
            <person name="Jeong J.-H."/>
            <person name="Song I."/>
            <person name="Kim S."/>
            <person name="Choi T."/>
            <person name="Kim D."/>
            <person name="Ryu S."/>
            <person name="Kim W."/>
        </authorList>
    </citation>
    <scope>NUCLEOTIDE SEQUENCE [LARGE SCALE GENOMIC DNA]</scope>
    <source>
        <tissue evidence="1">Muscle</tissue>
    </source>
</reference>
<sequence>MYRNYFCGSRRSQRKSSLAWFLDHLHNSDPVTVLSFNWYTDFTKIYRYAGIERDLQVVGYSLRESFGTTGLHRARNWYS</sequence>
<evidence type="ECO:0000313" key="1">
    <source>
        <dbReference type="EMBL" id="MPC85522.1"/>
    </source>
</evidence>
<keyword evidence="2" id="KW-1185">Reference proteome</keyword>
<comment type="caution">
    <text evidence="1">The sequence shown here is derived from an EMBL/GenBank/DDBJ whole genome shotgun (WGS) entry which is preliminary data.</text>
</comment>